<dbReference type="GO" id="GO:0031956">
    <property type="term" value="F:medium-chain fatty acid-CoA ligase activity"/>
    <property type="evidence" value="ECO:0007669"/>
    <property type="project" value="TreeGrafter"/>
</dbReference>
<dbReference type="InterPro" id="IPR000873">
    <property type="entry name" value="AMP-dep_synth/lig_dom"/>
</dbReference>
<sequence length="919" mass="102637">MKRFVCFLIGVILRLCLKLRYRITTVGMDDALDKLGNRGVLFLPNHPAEIDPIIIITLLYKKFTPNPLVTEKYYYEGGSRGFMDLVGAMPLPDFDKSSNQWKKNQYAKAMKKVGDSLTHGGQFLIYPSGHLKHEGTEHLGASSMVHKLLKDRTNVDVVLIRSTGLWGSSFSRAITGKSPNFWSVLGRGVIALLKGGIFFLPKRNVVIEFEKVSSRNLLKQDRLGFNAYLENWYNQYPAINARGRLDESGDRNVEEELKLLPYAPFSKKLLETTEPKRRDENLDSSQIPEKNRKAIDLELIKLSGMQAKQIEPSASLAKDLGLDSLDMASIVAFLDFKFNVHDVEVEHLNTVGDVYVLSMSEDRANNVVEPIATHNKWPTEQNRPDPLFCEGDNIAEVFLRGTDRMKGFIAGGDENSGILSYSRLKVVIILLSKEIEKLPGKHVGILLPASITSYLLVLSCYFAKKVPCVLNWTVGKRNMEHAKRVAGFESILTSRKFLEKAKTLELGACEDDLILLEDMKANFSLIDKLNALRLSKWSAERLIEKFDLKKIDSESTAVLLFTSGTESHPKAVPLSHSNILRTEKAALSRIDLLSSDLMLGNLPPFHSFGFSVTGMMPLLSGLKVFYSPDPTDWQKTMQLCQSYPVTMLCMAPSFYKNLFSNAPASTFETVRLFVTGAERAPNEFFEKVKTFGEGKLAIEGYGITECSPIVTMNAEGKQEHGVGKAVSGVELMIVHPETDEVLKEGEEGEIYIHGPGVFSGYLSHPDFPIESPFAHIDGKIWYKSGDLGRLTDKKHLILSGRLKRFVKIGGEMVSFAAVEQEINDLAKKQRWYDEDESEVRFVVGARGEQEDKPSIVVVTSVENVDKVDLNKALREAGFSNIIRIADVIFTDEIPMTGTGKVALKKVSDIINEKSEVQAS</sequence>
<accession>A0A2A4X1P7</accession>
<keyword evidence="2" id="KW-0808">Transferase</keyword>
<dbReference type="InterPro" id="IPR045851">
    <property type="entry name" value="AMP-bd_C_sf"/>
</dbReference>
<gene>
    <name evidence="2" type="ORF">COB21_04990</name>
</gene>
<dbReference type="Proteomes" id="UP000218775">
    <property type="component" value="Unassembled WGS sequence"/>
</dbReference>
<dbReference type="Gene3D" id="3.40.50.12780">
    <property type="entry name" value="N-terminal domain of ligase-like"/>
    <property type="match status" value="1"/>
</dbReference>
<evidence type="ECO:0000313" key="2">
    <source>
        <dbReference type="EMBL" id="PCI75989.1"/>
    </source>
</evidence>
<keyword evidence="2" id="KW-0012">Acyltransferase</keyword>
<dbReference type="Pfam" id="PF01553">
    <property type="entry name" value="Acyltransferase"/>
    <property type="match status" value="1"/>
</dbReference>
<dbReference type="PANTHER" id="PTHR43201">
    <property type="entry name" value="ACYL-COA SYNTHETASE"/>
    <property type="match status" value="1"/>
</dbReference>
<dbReference type="Pfam" id="PF00501">
    <property type="entry name" value="AMP-binding"/>
    <property type="match status" value="1"/>
</dbReference>
<dbReference type="GO" id="GO:0006631">
    <property type="term" value="P:fatty acid metabolic process"/>
    <property type="evidence" value="ECO:0007669"/>
    <property type="project" value="TreeGrafter"/>
</dbReference>
<dbReference type="InterPro" id="IPR002123">
    <property type="entry name" value="Plipid/glycerol_acylTrfase"/>
</dbReference>
<feature type="domain" description="Phospholipid/glycerol acyltransferase" evidence="1">
    <location>
        <begin position="40"/>
        <end position="165"/>
    </location>
</feature>
<dbReference type="Gene3D" id="1.10.1200.10">
    <property type="entry name" value="ACP-like"/>
    <property type="match status" value="1"/>
</dbReference>
<dbReference type="PANTHER" id="PTHR43201:SF32">
    <property type="entry name" value="2-SUCCINYLBENZOATE--COA LIGASE, CHLOROPLASTIC_PEROXISOMAL"/>
    <property type="match status" value="1"/>
</dbReference>
<dbReference type="SUPFAM" id="SSF47336">
    <property type="entry name" value="ACP-like"/>
    <property type="match status" value="1"/>
</dbReference>
<organism evidence="2 3">
    <name type="scientific">Aerophobetes bacterium</name>
    <dbReference type="NCBI Taxonomy" id="2030807"/>
    <lineage>
        <taxon>Bacteria</taxon>
        <taxon>Candidatus Aerophobota</taxon>
    </lineage>
</organism>
<dbReference type="SMART" id="SM00563">
    <property type="entry name" value="PlsC"/>
    <property type="match status" value="1"/>
</dbReference>
<protein>
    <submittedName>
        <fullName evidence="2">2-acyl-glycerophospho-ethanolamine acyltransferase</fullName>
    </submittedName>
</protein>
<evidence type="ECO:0000259" key="1">
    <source>
        <dbReference type="SMART" id="SM00563"/>
    </source>
</evidence>
<proteinExistence type="predicted"/>
<dbReference type="Gene3D" id="3.30.300.30">
    <property type="match status" value="1"/>
</dbReference>
<dbReference type="AlphaFoldDB" id="A0A2A4X1P7"/>
<dbReference type="InterPro" id="IPR036736">
    <property type="entry name" value="ACP-like_sf"/>
</dbReference>
<dbReference type="InterPro" id="IPR042099">
    <property type="entry name" value="ANL_N_sf"/>
</dbReference>
<dbReference type="EMBL" id="NVUK01000036">
    <property type="protein sequence ID" value="PCI75989.1"/>
    <property type="molecule type" value="Genomic_DNA"/>
</dbReference>
<dbReference type="SUPFAM" id="SSF56801">
    <property type="entry name" value="Acetyl-CoA synthetase-like"/>
    <property type="match status" value="1"/>
</dbReference>
<reference evidence="3" key="1">
    <citation type="submission" date="2017-08" db="EMBL/GenBank/DDBJ databases">
        <title>A dynamic microbial community with high functional redundancy inhabits the cold, oxic subseafloor aquifer.</title>
        <authorList>
            <person name="Tully B.J."/>
            <person name="Wheat C.G."/>
            <person name="Glazer B.T."/>
            <person name="Huber J.A."/>
        </authorList>
    </citation>
    <scope>NUCLEOTIDE SEQUENCE [LARGE SCALE GENOMIC DNA]</scope>
</reference>
<name>A0A2A4X1P7_UNCAE</name>
<dbReference type="PROSITE" id="PS00455">
    <property type="entry name" value="AMP_BINDING"/>
    <property type="match status" value="1"/>
</dbReference>
<dbReference type="GO" id="GO:0016746">
    <property type="term" value="F:acyltransferase activity"/>
    <property type="evidence" value="ECO:0007669"/>
    <property type="project" value="UniProtKB-KW"/>
</dbReference>
<dbReference type="InterPro" id="IPR020845">
    <property type="entry name" value="AMP-binding_CS"/>
</dbReference>
<evidence type="ECO:0000313" key="3">
    <source>
        <dbReference type="Proteomes" id="UP000218775"/>
    </source>
</evidence>
<comment type="caution">
    <text evidence="2">The sequence shown here is derived from an EMBL/GenBank/DDBJ whole genome shotgun (WGS) entry which is preliminary data.</text>
</comment>